<proteinExistence type="predicted"/>
<accession>A0A2V3IHD9</accession>
<evidence type="ECO:0000256" key="5">
    <source>
        <dbReference type="ARBA" id="ARBA00023015"/>
    </source>
</evidence>
<sequence>MVSMWLPPATSLLSREIPPPSMLQPAPQQYMLSRPLPAEPLSYYPSLSPTLSPTLSHTLSPTTVTRTAKPASPKSPAKKLFPCPYPNCTQTSSNKGNLSKHIATRHEHRKDFACPFKGCNRRFAKKYNMLRHLSASGVHRTSPIAVVKVPGKRRASDRAKWSSMELDLAKFLAEKCRPALMQPCPFVAR</sequence>
<dbReference type="PANTHER" id="PTHR46179:SF13">
    <property type="entry name" value="C2H2-TYPE DOMAIN-CONTAINING PROTEIN"/>
    <property type="match status" value="1"/>
</dbReference>
<feature type="domain" description="C2H2-type" evidence="9">
    <location>
        <begin position="112"/>
        <end position="139"/>
    </location>
</feature>
<keyword evidence="3 8" id="KW-0863">Zinc-finger</keyword>
<keyword evidence="4" id="KW-0862">Zinc</keyword>
<dbReference type="AlphaFoldDB" id="A0A2V3IHD9"/>
<evidence type="ECO:0000256" key="3">
    <source>
        <dbReference type="ARBA" id="ARBA00022771"/>
    </source>
</evidence>
<dbReference type="PROSITE" id="PS50157">
    <property type="entry name" value="ZINC_FINGER_C2H2_2"/>
    <property type="match status" value="1"/>
</dbReference>
<evidence type="ECO:0000256" key="4">
    <source>
        <dbReference type="ARBA" id="ARBA00022833"/>
    </source>
</evidence>
<evidence type="ECO:0000313" key="11">
    <source>
        <dbReference type="Proteomes" id="UP000247409"/>
    </source>
</evidence>
<dbReference type="Gene3D" id="3.30.160.60">
    <property type="entry name" value="Classic Zinc Finger"/>
    <property type="match status" value="2"/>
</dbReference>
<organism evidence="10 11">
    <name type="scientific">Gracilariopsis chorda</name>
    <dbReference type="NCBI Taxonomy" id="448386"/>
    <lineage>
        <taxon>Eukaryota</taxon>
        <taxon>Rhodophyta</taxon>
        <taxon>Florideophyceae</taxon>
        <taxon>Rhodymeniophycidae</taxon>
        <taxon>Gracilariales</taxon>
        <taxon>Gracilariaceae</taxon>
        <taxon>Gracilariopsis</taxon>
    </lineage>
</organism>
<evidence type="ECO:0000313" key="10">
    <source>
        <dbReference type="EMBL" id="PXF41504.1"/>
    </source>
</evidence>
<gene>
    <name evidence="10" type="ORF">BWQ96_08778</name>
</gene>
<keyword evidence="11" id="KW-1185">Reference proteome</keyword>
<comment type="subcellular location">
    <subcellularLocation>
        <location evidence="1">Nucleus</location>
    </subcellularLocation>
</comment>
<dbReference type="Pfam" id="PF00096">
    <property type="entry name" value="zf-C2H2"/>
    <property type="match status" value="1"/>
</dbReference>
<evidence type="ECO:0000256" key="2">
    <source>
        <dbReference type="ARBA" id="ARBA00022723"/>
    </source>
</evidence>
<name>A0A2V3IHD9_9FLOR</name>
<keyword evidence="7" id="KW-0539">Nucleus</keyword>
<dbReference type="GO" id="GO:0008270">
    <property type="term" value="F:zinc ion binding"/>
    <property type="evidence" value="ECO:0007669"/>
    <property type="project" value="UniProtKB-KW"/>
</dbReference>
<dbReference type="SMART" id="SM00355">
    <property type="entry name" value="ZnF_C2H2"/>
    <property type="match status" value="2"/>
</dbReference>
<evidence type="ECO:0000259" key="9">
    <source>
        <dbReference type="PROSITE" id="PS50157"/>
    </source>
</evidence>
<dbReference type="EMBL" id="NBIV01000212">
    <property type="protein sequence ID" value="PXF41504.1"/>
    <property type="molecule type" value="Genomic_DNA"/>
</dbReference>
<comment type="caution">
    <text evidence="10">The sequence shown here is derived from an EMBL/GenBank/DDBJ whole genome shotgun (WGS) entry which is preliminary data.</text>
</comment>
<dbReference type="STRING" id="448386.A0A2V3IHD9"/>
<dbReference type="GO" id="GO:0006357">
    <property type="term" value="P:regulation of transcription by RNA polymerase II"/>
    <property type="evidence" value="ECO:0007669"/>
    <property type="project" value="TreeGrafter"/>
</dbReference>
<evidence type="ECO:0000256" key="6">
    <source>
        <dbReference type="ARBA" id="ARBA00023163"/>
    </source>
</evidence>
<keyword evidence="6" id="KW-0804">Transcription</keyword>
<dbReference type="InterPro" id="IPR013087">
    <property type="entry name" value="Znf_C2H2_type"/>
</dbReference>
<evidence type="ECO:0000256" key="8">
    <source>
        <dbReference type="PROSITE-ProRule" id="PRU00042"/>
    </source>
</evidence>
<evidence type="ECO:0000256" key="7">
    <source>
        <dbReference type="ARBA" id="ARBA00023242"/>
    </source>
</evidence>
<keyword evidence="5" id="KW-0805">Transcription regulation</keyword>
<evidence type="ECO:0000256" key="1">
    <source>
        <dbReference type="ARBA" id="ARBA00004123"/>
    </source>
</evidence>
<dbReference type="GO" id="GO:0005634">
    <property type="term" value="C:nucleus"/>
    <property type="evidence" value="ECO:0007669"/>
    <property type="project" value="UniProtKB-SubCell"/>
</dbReference>
<dbReference type="Proteomes" id="UP000247409">
    <property type="component" value="Unassembled WGS sequence"/>
</dbReference>
<keyword evidence="2" id="KW-0479">Metal-binding</keyword>
<dbReference type="InterPro" id="IPR051061">
    <property type="entry name" value="Zinc_finger_trans_reg"/>
</dbReference>
<dbReference type="OrthoDB" id="9947289at2759"/>
<protein>
    <submittedName>
        <fullName evidence="10">Metallothionein expression activator</fullName>
    </submittedName>
</protein>
<dbReference type="PANTHER" id="PTHR46179">
    <property type="entry name" value="ZINC FINGER PROTEIN"/>
    <property type="match status" value="1"/>
</dbReference>
<reference evidence="10 11" key="1">
    <citation type="journal article" date="2018" name="Mol. Biol. Evol.">
        <title>Analysis of the draft genome of the red seaweed Gracilariopsis chorda provides insights into genome size evolution in Rhodophyta.</title>
        <authorList>
            <person name="Lee J."/>
            <person name="Yang E.C."/>
            <person name="Graf L."/>
            <person name="Yang J.H."/>
            <person name="Qiu H."/>
            <person name="Zel Zion U."/>
            <person name="Chan C.X."/>
            <person name="Stephens T.G."/>
            <person name="Weber A.P.M."/>
            <person name="Boo G.H."/>
            <person name="Boo S.M."/>
            <person name="Kim K.M."/>
            <person name="Shin Y."/>
            <person name="Jung M."/>
            <person name="Lee S.J."/>
            <person name="Yim H.S."/>
            <person name="Lee J.H."/>
            <person name="Bhattacharya D."/>
            <person name="Yoon H.S."/>
        </authorList>
    </citation>
    <scope>NUCLEOTIDE SEQUENCE [LARGE SCALE GENOMIC DNA]</scope>
    <source>
        <strain evidence="10 11">SKKU-2015</strain>
        <tissue evidence="10">Whole body</tissue>
    </source>
</reference>